<feature type="compositionally biased region" description="Basic residues" evidence="9">
    <location>
        <begin position="411"/>
        <end position="424"/>
    </location>
</feature>
<feature type="region of interest" description="Disordered" evidence="9">
    <location>
        <begin position="401"/>
        <end position="443"/>
    </location>
</feature>
<evidence type="ECO:0000256" key="4">
    <source>
        <dbReference type="ARBA" id="ARBA00022723"/>
    </source>
</evidence>
<dbReference type="HOGENOM" id="CLU_025885_2_0_1"/>
<keyword evidence="7" id="KW-0862">Zinc</keyword>
<name>A0A0C3J544_PISTI</name>
<feature type="region of interest" description="Disordered" evidence="9">
    <location>
        <begin position="1"/>
        <end position="62"/>
    </location>
</feature>
<protein>
    <recommendedName>
        <fullName evidence="3">Apurinic-apyrimidinic endonuclease 1</fullName>
    </recommendedName>
</protein>
<keyword evidence="6" id="KW-0378">Hydrolase</keyword>
<dbReference type="AlphaFoldDB" id="A0A0C3J544"/>
<reference evidence="12" key="2">
    <citation type="submission" date="2015-01" db="EMBL/GenBank/DDBJ databases">
        <title>Evolutionary Origins and Diversification of the Mycorrhizal Mutualists.</title>
        <authorList>
            <consortium name="DOE Joint Genome Institute"/>
            <consortium name="Mycorrhizal Genomics Consortium"/>
            <person name="Kohler A."/>
            <person name="Kuo A."/>
            <person name="Nagy L.G."/>
            <person name="Floudas D."/>
            <person name="Copeland A."/>
            <person name="Barry K.W."/>
            <person name="Cichocki N."/>
            <person name="Veneault-Fourrey C."/>
            <person name="LaButti K."/>
            <person name="Lindquist E.A."/>
            <person name="Lipzen A."/>
            <person name="Lundell T."/>
            <person name="Morin E."/>
            <person name="Murat C."/>
            <person name="Riley R."/>
            <person name="Ohm R."/>
            <person name="Sun H."/>
            <person name="Tunlid A."/>
            <person name="Henrissat B."/>
            <person name="Grigoriev I.V."/>
            <person name="Hibbett D.S."/>
            <person name="Martin F."/>
        </authorList>
    </citation>
    <scope>NUCLEOTIDE SEQUENCE [LARGE SCALE GENOMIC DNA]</scope>
    <source>
        <strain evidence="12">Marx 270</strain>
    </source>
</reference>
<evidence type="ECO:0000256" key="5">
    <source>
        <dbReference type="ARBA" id="ARBA00022763"/>
    </source>
</evidence>
<dbReference type="InterPro" id="IPR018246">
    <property type="entry name" value="AP_endonuc_F2_Zn_BS"/>
</dbReference>
<dbReference type="GO" id="GO:0008081">
    <property type="term" value="F:phosphoric diester hydrolase activity"/>
    <property type="evidence" value="ECO:0007669"/>
    <property type="project" value="TreeGrafter"/>
</dbReference>
<sequence>MVQTRRATRVAAAAQFKSTSNDHDAQVPKRPTKSSTKREPERASVEPPPTKRRRTTRPDDTDVTTEVFPKRVCSPWKVGPHVSAAGGVENAVLNAARIGANAFALFVKSQRKWAAPPLTESNISTFKARMTEFGYSPAHVLVHGSYLMNLGNPDDEKREKSYECFLDEIQRCEQLGLELYNFHPGSTVGRTTKEHSIALIAECINRAHKATTSLTIVIENMAGAGNVIGSKFSELRGIIDRVENKDRVGVCLDTCHLYAAGYDISTQAGWDATISEYDNVVGLSYLRGLHLNDARTALGSKKDRHENIGLGPLSLTFRAALTDPRMRDLPLILETPTYGTDMGPDGVWAAEISVLYRMAEIQAGTTAATTVDRANGVVGREGDEDVMKTLTEEVRAAVAAAKQMGGSQAKGKGKRTRATKGRGKQVRDIEPSEDAEEEGSRSE</sequence>
<feature type="compositionally biased region" description="Low complexity" evidence="9">
    <location>
        <begin position="1"/>
        <end position="15"/>
    </location>
</feature>
<accession>A0A0C3J544</accession>
<evidence type="ECO:0000256" key="6">
    <source>
        <dbReference type="ARBA" id="ARBA00022801"/>
    </source>
</evidence>
<dbReference type="PROSITE" id="PS00729">
    <property type="entry name" value="AP_NUCLEASE_F2_1"/>
    <property type="match status" value="1"/>
</dbReference>
<dbReference type="FunFam" id="3.20.20.150:FF:000001">
    <property type="entry name" value="Probable endonuclease 4"/>
    <property type="match status" value="1"/>
</dbReference>
<dbReference type="GO" id="GO:0008270">
    <property type="term" value="F:zinc ion binding"/>
    <property type="evidence" value="ECO:0007669"/>
    <property type="project" value="InterPro"/>
</dbReference>
<dbReference type="PROSITE" id="PS51432">
    <property type="entry name" value="AP_NUCLEASE_F2_4"/>
    <property type="match status" value="1"/>
</dbReference>
<dbReference type="InterPro" id="IPR036237">
    <property type="entry name" value="Xyl_isomerase-like_sf"/>
</dbReference>
<dbReference type="STRING" id="870435.A0A0C3J544"/>
<dbReference type="GO" id="GO:0006284">
    <property type="term" value="P:base-excision repair"/>
    <property type="evidence" value="ECO:0007669"/>
    <property type="project" value="TreeGrafter"/>
</dbReference>
<comment type="cofactor">
    <cofactor evidence="1">
        <name>Zn(2+)</name>
        <dbReference type="ChEBI" id="CHEBI:29105"/>
    </cofactor>
</comment>
<evidence type="ECO:0000256" key="9">
    <source>
        <dbReference type="SAM" id="MobiDB-lite"/>
    </source>
</evidence>
<dbReference type="OrthoDB" id="7663182at2759"/>
<dbReference type="EMBL" id="KN831972">
    <property type="protein sequence ID" value="KIO04203.1"/>
    <property type="molecule type" value="Genomic_DNA"/>
</dbReference>
<evidence type="ECO:0000259" key="10">
    <source>
        <dbReference type="Pfam" id="PF01261"/>
    </source>
</evidence>
<keyword evidence="12" id="KW-1185">Reference proteome</keyword>
<dbReference type="PANTHER" id="PTHR21445:SF0">
    <property type="entry name" value="APURINIC-APYRIMIDINIC ENDONUCLEASE"/>
    <property type="match status" value="1"/>
</dbReference>
<organism evidence="11 12">
    <name type="scientific">Pisolithus tinctorius Marx 270</name>
    <dbReference type="NCBI Taxonomy" id="870435"/>
    <lineage>
        <taxon>Eukaryota</taxon>
        <taxon>Fungi</taxon>
        <taxon>Dikarya</taxon>
        <taxon>Basidiomycota</taxon>
        <taxon>Agaricomycotina</taxon>
        <taxon>Agaricomycetes</taxon>
        <taxon>Agaricomycetidae</taxon>
        <taxon>Boletales</taxon>
        <taxon>Sclerodermatineae</taxon>
        <taxon>Pisolithaceae</taxon>
        <taxon>Pisolithus</taxon>
    </lineage>
</organism>
<evidence type="ECO:0000256" key="2">
    <source>
        <dbReference type="ARBA" id="ARBA00005340"/>
    </source>
</evidence>
<evidence type="ECO:0000313" key="11">
    <source>
        <dbReference type="EMBL" id="KIO04203.1"/>
    </source>
</evidence>
<dbReference type="SMART" id="SM00518">
    <property type="entry name" value="AP2Ec"/>
    <property type="match status" value="1"/>
</dbReference>
<evidence type="ECO:0000256" key="8">
    <source>
        <dbReference type="ARBA" id="ARBA00023204"/>
    </source>
</evidence>
<evidence type="ECO:0000256" key="7">
    <source>
        <dbReference type="ARBA" id="ARBA00022833"/>
    </source>
</evidence>
<evidence type="ECO:0000256" key="1">
    <source>
        <dbReference type="ARBA" id="ARBA00001947"/>
    </source>
</evidence>
<dbReference type="FunCoup" id="A0A0C3J544">
    <property type="interactions" value="411"/>
</dbReference>
<evidence type="ECO:0000256" key="3">
    <source>
        <dbReference type="ARBA" id="ARBA00021759"/>
    </source>
</evidence>
<dbReference type="Gene3D" id="3.20.20.150">
    <property type="entry name" value="Divalent-metal-dependent TIM barrel enzymes"/>
    <property type="match status" value="1"/>
</dbReference>
<dbReference type="PROSITE" id="PS00731">
    <property type="entry name" value="AP_NUCLEASE_F2_3"/>
    <property type="match status" value="1"/>
</dbReference>
<reference evidence="11 12" key="1">
    <citation type="submission" date="2014-04" db="EMBL/GenBank/DDBJ databases">
        <authorList>
            <consortium name="DOE Joint Genome Institute"/>
            <person name="Kuo A."/>
            <person name="Kohler A."/>
            <person name="Costa M.D."/>
            <person name="Nagy L.G."/>
            <person name="Floudas D."/>
            <person name="Copeland A."/>
            <person name="Barry K.W."/>
            <person name="Cichocki N."/>
            <person name="Veneault-Fourrey C."/>
            <person name="LaButti K."/>
            <person name="Lindquist E.A."/>
            <person name="Lipzen A."/>
            <person name="Lundell T."/>
            <person name="Morin E."/>
            <person name="Murat C."/>
            <person name="Sun H."/>
            <person name="Tunlid A."/>
            <person name="Henrissat B."/>
            <person name="Grigoriev I.V."/>
            <person name="Hibbett D.S."/>
            <person name="Martin F."/>
            <person name="Nordberg H.P."/>
            <person name="Cantor M.N."/>
            <person name="Hua S.X."/>
        </authorList>
    </citation>
    <scope>NUCLEOTIDE SEQUENCE [LARGE SCALE GENOMIC DNA]</scope>
    <source>
        <strain evidence="11 12">Marx 270</strain>
    </source>
</reference>
<gene>
    <name evidence="11" type="ORF">M404DRAFT_1000705</name>
</gene>
<proteinExistence type="inferred from homology"/>
<dbReference type="GO" id="GO:0003677">
    <property type="term" value="F:DNA binding"/>
    <property type="evidence" value="ECO:0007669"/>
    <property type="project" value="InterPro"/>
</dbReference>
<dbReference type="PANTHER" id="PTHR21445">
    <property type="entry name" value="ENDONUCLEASE IV ENDODEOXYRIBONUCLEASE IV"/>
    <property type="match status" value="1"/>
</dbReference>
<keyword evidence="4" id="KW-0479">Metal-binding</keyword>
<dbReference type="InParanoid" id="A0A0C3J544"/>
<dbReference type="GO" id="GO:0005739">
    <property type="term" value="C:mitochondrion"/>
    <property type="evidence" value="ECO:0007669"/>
    <property type="project" value="TreeGrafter"/>
</dbReference>
<dbReference type="SUPFAM" id="SSF51658">
    <property type="entry name" value="Xylose isomerase-like"/>
    <property type="match status" value="1"/>
</dbReference>
<dbReference type="NCBIfam" id="TIGR00587">
    <property type="entry name" value="nfo"/>
    <property type="match status" value="1"/>
</dbReference>
<dbReference type="Proteomes" id="UP000054217">
    <property type="component" value="Unassembled WGS sequence"/>
</dbReference>
<dbReference type="HAMAP" id="MF_00152">
    <property type="entry name" value="Nfo"/>
    <property type="match status" value="1"/>
</dbReference>
<dbReference type="Pfam" id="PF01261">
    <property type="entry name" value="AP_endonuc_2"/>
    <property type="match status" value="1"/>
</dbReference>
<dbReference type="CDD" id="cd00019">
    <property type="entry name" value="AP2Ec"/>
    <property type="match status" value="1"/>
</dbReference>
<dbReference type="NCBIfam" id="NF002199">
    <property type="entry name" value="PRK01060.1-4"/>
    <property type="match status" value="1"/>
</dbReference>
<comment type="similarity">
    <text evidence="2">Belongs to the AP endonuclease 2 family.</text>
</comment>
<dbReference type="PROSITE" id="PS00730">
    <property type="entry name" value="AP_NUCLEASE_F2_2"/>
    <property type="match status" value="1"/>
</dbReference>
<dbReference type="GO" id="GO:0005634">
    <property type="term" value="C:nucleus"/>
    <property type="evidence" value="ECO:0007669"/>
    <property type="project" value="TreeGrafter"/>
</dbReference>
<dbReference type="GO" id="GO:0003906">
    <property type="term" value="F:DNA-(apurinic or apyrimidinic site) endonuclease activity"/>
    <property type="evidence" value="ECO:0007669"/>
    <property type="project" value="TreeGrafter"/>
</dbReference>
<feature type="domain" description="Xylose isomerase-like TIM barrel" evidence="10">
    <location>
        <begin position="94"/>
        <end position="357"/>
    </location>
</feature>
<dbReference type="InterPro" id="IPR001719">
    <property type="entry name" value="AP_endonuc_2"/>
</dbReference>
<keyword evidence="8" id="KW-0234">DNA repair</keyword>
<dbReference type="InterPro" id="IPR013022">
    <property type="entry name" value="Xyl_isomerase-like_TIM-brl"/>
</dbReference>
<evidence type="ECO:0000313" key="12">
    <source>
        <dbReference type="Proteomes" id="UP000054217"/>
    </source>
</evidence>
<keyword evidence="5" id="KW-0227">DNA damage</keyword>